<dbReference type="PANTHER" id="PTHR42756:SF1">
    <property type="entry name" value="TRANSCRIPTIONAL REPRESSOR OF EMRAB OPERON"/>
    <property type="match status" value="1"/>
</dbReference>
<evidence type="ECO:0000256" key="3">
    <source>
        <dbReference type="ARBA" id="ARBA00023163"/>
    </source>
</evidence>
<dbReference type="PATRIC" id="fig|134605.3.peg.1281"/>
<dbReference type="GO" id="GO:0003700">
    <property type="term" value="F:DNA-binding transcription factor activity"/>
    <property type="evidence" value="ECO:0007669"/>
    <property type="project" value="InterPro"/>
</dbReference>
<accession>A0A133NAS6</accession>
<keyword evidence="3" id="KW-0804">Transcription</keyword>
<reference evidence="6" key="1">
    <citation type="submission" date="2016-01" db="EMBL/GenBank/DDBJ databases">
        <authorList>
            <person name="Mitreva M."/>
            <person name="Pepin K.H."/>
            <person name="Mihindukulasuriya K.A."/>
            <person name="Fulton R."/>
            <person name="Fronick C."/>
            <person name="O'Laughlin M."/>
            <person name="Miner T."/>
            <person name="Herter B."/>
            <person name="Rosa B.A."/>
            <person name="Cordes M."/>
            <person name="Tomlinson C."/>
            <person name="Wollam A."/>
            <person name="Palsikar V.B."/>
            <person name="Mardis E.R."/>
            <person name="Wilson R.K."/>
        </authorList>
    </citation>
    <scope>NUCLEOTIDE SEQUENCE [LARGE SCALE GENOMIC DNA]</scope>
    <source>
        <strain evidence="6">CMW8396</strain>
    </source>
</reference>
<protein>
    <submittedName>
        <fullName evidence="5">Transcriptional regulator, MarR family</fullName>
    </submittedName>
</protein>
<dbReference type="Proteomes" id="UP000070617">
    <property type="component" value="Unassembled WGS sequence"/>
</dbReference>
<keyword evidence="6" id="KW-1185">Reference proteome</keyword>
<feature type="domain" description="HTH marR-type" evidence="4">
    <location>
        <begin position="11"/>
        <end position="141"/>
    </location>
</feature>
<dbReference type="Gene3D" id="1.10.10.10">
    <property type="entry name" value="Winged helix-like DNA-binding domain superfamily/Winged helix DNA-binding domain"/>
    <property type="match status" value="1"/>
</dbReference>
<keyword evidence="1" id="KW-0805">Transcription regulation</keyword>
<dbReference type="EMBL" id="LRPX01000069">
    <property type="protein sequence ID" value="KXA13394.1"/>
    <property type="molecule type" value="Genomic_DNA"/>
</dbReference>
<keyword evidence="2" id="KW-0238">DNA-binding</keyword>
<dbReference type="PRINTS" id="PR00598">
    <property type="entry name" value="HTHMARR"/>
</dbReference>
<name>A0A133NAS6_9FUSO</name>
<evidence type="ECO:0000259" key="4">
    <source>
        <dbReference type="PROSITE" id="PS50995"/>
    </source>
</evidence>
<dbReference type="PANTHER" id="PTHR42756">
    <property type="entry name" value="TRANSCRIPTIONAL REGULATOR, MARR"/>
    <property type="match status" value="1"/>
</dbReference>
<dbReference type="InterPro" id="IPR036388">
    <property type="entry name" value="WH-like_DNA-bd_sf"/>
</dbReference>
<dbReference type="AlphaFoldDB" id="A0A133NAS6"/>
<organism evidence="5 6">
    <name type="scientific">Fusobacterium equinum</name>
    <dbReference type="NCBI Taxonomy" id="134605"/>
    <lineage>
        <taxon>Bacteria</taxon>
        <taxon>Fusobacteriati</taxon>
        <taxon>Fusobacteriota</taxon>
        <taxon>Fusobacteriia</taxon>
        <taxon>Fusobacteriales</taxon>
        <taxon>Fusobacteriaceae</taxon>
        <taxon>Fusobacterium</taxon>
    </lineage>
</organism>
<proteinExistence type="predicted"/>
<comment type="caution">
    <text evidence="5">The sequence shown here is derived from an EMBL/GenBank/DDBJ whole genome shotgun (WGS) entry which is preliminary data.</text>
</comment>
<evidence type="ECO:0000313" key="6">
    <source>
        <dbReference type="Proteomes" id="UP000070617"/>
    </source>
</evidence>
<gene>
    <name evidence="5" type="ORF">HMPREF3206_01295</name>
</gene>
<dbReference type="InterPro" id="IPR036390">
    <property type="entry name" value="WH_DNA-bd_sf"/>
</dbReference>
<evidence type="ECO:0000256" key="2">
    <source>
        <dbReference type="ARBA" id="ARBA00023125"/>
    </source>
</evidence>
<dbReference type="SUPFAM" id="SSF46785">
    <property type="entry name" value="Winged helix' DNA-binding domain"/>
    <property type="match status" value="1"/>
</dbReference>
<evidence type="ECO:0000256" key="1">
    <source>
        <dbReference type="ARBA" id="ARBA00023015"/>
    </source>
</evidence>
<dbReference type="GO" id="GO:0003677">
    <property type="term" value="F:DNA binding"/>
    <property type="evidence" value="ECO:0007669"/>
    <property type="project" value="UniProtKB-KW"/>
</dbReference>
<evidence type="ECO:0000313" key="5">
    <source>
        <dbReference type="EMBL" id="KXA13394.1"/>
    </source>
</evidence>
<dbReference type="InterPro" id="IPR000835">
    <property type="entry name" value="HTH_MarR-typ"/>
</dbReference>
<dbReference type="PROSITE" id="PS50995">
    <property type="entry name" value="HTH_MARR_2"/>
    <property type="match status" value="1"/>
</dbReference>
<dbReference type="Pfam" id="PF01047">
    <property type="entry name" value="MarR"/>
    <property type="match status" value="1"/>
</dbReference>
<sequence length="227" mass="25751">MKKMTVNFIKVNDLLEEFYKLFYKTEDMALKRGIKCLTHTELHIIESVGHESLTMNELAERLGITMGTATVAASKLSEKGFLNRERSQNDRRKVFVSLTDKGIKALAYHNSYHKMIMSSITENIKGKDLDHFITVFEDILEALRNKTDYFKPLPICDFEHGTKVSVVEIKGTPIVQNYFASEGIENFTVVITKKSSDKGTIILKKQDGTELKLDILDAKNLIGIKAD</sequence>
<dbReference type="SMART" id="SM00347">
    <property type="entry name" value="HTH_MARR"/>
    <property type="match status" value="1"/>
</dbReference>
<dbReference type="STRING" id="134605.HMPREF3206_01295"/>